<proteinExistence type="predicted"/>
<name>A0A316Z288_9BASI</name>
<keyword evidence="2" id="KW-0472">Membrane</keyword>
<keyword evidence="3" id="KW-0732">Signal</keyword>
<feature type="compositionally biased region" description="Polar residues" evidence="1">
    <location>
        <begin position="127"/>
        <end position="139"/>
    </location>
</feature>
<dbReference type="RefSeq" id="XP_025381491.1">
    <property type="nucleotide sequence ID" value="XM_025523412.1"/>
</dbReference>
<dbReference type="Proteomes" id="UP000245768">
    <property type="component" value="Unassembled WGS sequence"/>
</dbReference>
<feature type="transmembrane region" description="Helical" evidence="2">
    <location>
        <begin position="212"/>
        <end position="233"/>
    </location>
</feature>
<feature type="region of interest" description="Disordered" evidence="1">
    <location>
        <begin position="126"/>
        <end position="207"/>
    </location>
</feature>
<dbReference type="GeneID" id="37045328"/>
<evidence type="ECO:0000256" key="1">
    <source>
        <dbReference type="SAM" id="MobiDB-lite"/>
    </source>
</evidence>
<evidence type="ECO:0000313" key="4">
    <source>
        <dbReference type="EMBL" id="PWN94293.1"/>
    </source>
</evidence>
<evidence type="ECO:0008006" key="6">
    <source>
        <dbReference type="Google" id="ProtNLM"/>
    </source>
</evidence>
<accession>A0A316Z288</accession>
<keyword evidence="2" id="KW-1133">Transmembrane helix</keyword>
<feature type="signal peptide" evidence="3">
    <location>
        <begin position="1"/>
        <end position="21"/>
    </location>
</feature>
<protein>
    <recommendedName>
        <fullName evidence="6">Ser-Thr-rich glycosyl-phosphatidyl-inositol-anchored membrane family-domain-containing protein</fullName>
    </recommendedName>
</protein>
<dbReference type="InParanoid" id="A0A316Z288"/>
<feature type="compositionally biased region" description="Low complexity" evidence="1">
    <location>
        <begin position="145"/>
        <end position="161"/>
    </location>
</feature>
<sequence length="234" mass="24303">MSRLLSLASLAFLLLLPLVTAFEVVFPGGKAGGYWVSNATNLLRWTNNGSESQLFSVELLNANSSSLNGNFQIANALPSANQTAVIVLDMIPAGTYRLPFVNPNNYTLNKPELYYTSPEFEIKKAGTSPSPALNDSSVSGPVIAPTPTTSAPASTTTSPSTLGTTFGTNNTEKSPTATTTTVAPLSASPNSNTSNSTASSSNRGGQKENASLRMWVDVLALGTSVVIAGLISVL</sequence>
<dbReference type="AlphaFoldDB" id="A0A316Z288"/>
<organism evidence="4 5">
    <name type="scientific">Acaromyces ingoldii</name>
    <dbReference type="NCBI Taxonomy" id="215250"/>
    <lineage>
        <taxon>Eukaryota</taxon>
        <taxon>Fungi</taxon>
        <taxon>Dikarya</taxon>
        <taxon>Basidiomycota</taxon>
        <taxon>Ustilaginomycotina</taxon>
        <taxon>Exobasidiomycetes</taxon>
        <taxon>Exobasidiales</taxon>
        <taxon>Cryptobasidiaceae</taxon>
        <taxon>Acaromyces</taxon>
    </lineage>
</organism>
<feature type="compositionally biased region" description="Polar residues" evidence="1">
    <location>
        <begin position="162"/>
        <end position="183"/>
    </location>
</feature>
<dbReference type="STRING" id="215250.A0A316Z288"/>
<evidence type="ECO:0000313" key="5">
    <source>
        <dbReference type="Proteomes" id="UP000245768"/>
    </source>
</evidence>
<dbReference type="OrthoDB" id="5420143at2759"/>
<reference evidence="4 5" key="1">
    <citation type="journal article" date="2018" name="Mol. Biol. Evol.">
        <title>Broad Genomic Sampling Reveals a Smut Pathogenic Ancestry of the Fungal Clade Ustilaginomycotina.</title>
        <authorList>
            <person name="Kijpornyongpan T."/>
            <person name="Mondo S.J."/>
            <person name="Barry K."/>
            <person name="Sandor L."/>
            <person name="Lee J."/>
            <person name="Lipzen A."/>
            <person name="Pangilinan J."/>
            <person name="LaButti K."/>
            <person name="Hainaut M."/>
            <person name="Henrissat B."/>
            <person name="Grigoriev I.V."/>
            <person name="Spatafora J.W."/>
            <person name="Aime M.C."/>
        </authorList>
    </citation>
    <scope>NUCLEOTIDE SEQUENCE [LARGE SCALE GENOMIC DNA]</scope>
    <source>
        <strain evidence="4 5">MCA 4198</strain>
    </source>
</reference>
<feature type="compositionally biased region" description="Low complexity" evidence="1">
    <location>
        <begin position="186"/>
        <end position="202"/>
    </location>
</feature>
<keyword evidence="2" id="KW-0812">Transmembrane</keyword>
<evidence type="ECO:0000256" key="2">
    <source>
        <dbReference type="SAM" id="Phobius"/>
    </source>
</evidence>
<evidence type="ECO:0000256" key="3">
    <source>
        <dbReference type="SAM" id="SignalP"/>
    </source>
</evidence>
<gene>
    <name evidence="4" type="ORF">FA10DRAFT_277870</name>
</gene>
<dbReference type="EMBL" id="KZ819634">
    <property type="protein sequence ID" value="PWN94293.1"/>
    <property type="molecule type" value="Genomic_DNA"/>
</dbReference>
<feature type="chain" id="PRO_5016451947" description="Ser-Thr-rich glycosyl-phosphatidyl-inositol-anchored membrane family-domain-containing protein" evidence="3">
    <location>
        <begin position="22"/>
        <end position="234"/>
    </location>
</feature>
<keyword evidence="5" id="KW-1185">Reference proteome</keyword>